<evidence type="ECO:0000256" key="1">
    <source>
        <dbReference type="HAMAP-Rule" id="MF_00797"/>
    </source>
</evidence>
<name>A0A558R852_9SPHN</name>
<dbReference type="OrthoDB" id="9813793at2"/>
<keyword evidence="2" id="KW-0175">Coiled coil</keyword>
<dbReference type="Proteomes" id="UP000318681">
    <property type="component" value="Unassembled WGS sequence"/>
</dbReference>
<feature type="coiled-coil region" evidence="2">
    <location>
        <begin position="10"/>
        <end position="37"/>
    </location>
</feature>
<dbReference type="GO" id="GO:0003677">
    <property type="term" value="F:DNA binding"/>
    <property type="evidence" value="ECO:0007669"/>
    <property type="project" value="InterPro"/>
</dbReference>
<feature type="domain" description="GapR-like DNA-binding" evidence="3">
    <location>
        <begin position="6"/>
        <end position="77"/>
    </location>
</feature>
<comment type="similarity">
    <text evidence="1">Belongs to the UPF0335 family.</text>
</comment>
<gene>
    <name evidence="4" type="ORF">FOY91_06805</name>
</gene>
<proteinExistence type="inferred from homology"/>
<dbReference type="AlphaFoldDB" id="A0A558R852"/>
<dbReference type="EMBL" id="VNIM01000019">
    <property type="protein sequence ID" value="TVV75564.1"/>
    <property type="molecule type" value="Genomic_DNA"/>
</dbReference>
<accession>A0A558R852</accession>
<evidence type="ECO:0000259" key="3">
    <source>
        <dbReference type="Pfam" id="PF10073"/>
    </source>
</evidence>
<dbReference type="HAMAP" id="MF_00797">
    <property type="entry name" value="UPF0335"/>
    <property type="match status" value="1"/>
</dbReference>
<comment type="caution">
    <text evidence="4">The sequence shown here is derived from an EMBL/GenBank/DDBJ whole genome shotgun (WGS) entry which is preliminary data.</text>
</comment>
<dbReference type="Pfam" id="PF10073">
    <property type="entry name" value="GapR_DNA-bd"/>
    <property type="match status" value="1"/>
</dbReference>
<reference evidence="4 5" key="1">
    <citation type="submission" date="2019-07" db="EMBL/GenBank/DDBJ databases">
        <title>Sphingomonas solaris sp. nov., isolated from a solar panel from Boston, Massachusetts.</title>
        <authorList>
            <person name="Tanner K."/>
            <person name="Pascual J."/>
            <person name="Mancuso C."/>
            <person name="Pereto J."/>
            <person name="Khalil A."/>
            <person name="Vilanova C."/>
        </authorList>
    </citation>
    <scope>NUCLEOTIDE SEQUENCE [LARGE SCALE GENOMIC DNA]</scope>
    <source>
        <strain evidence="4 5">R4DWN</strain>
    </source>
</reference>
<dbReference type="RefSeq" id="WP_145149418.1">
    <property type="nucleotide sequence ID" value="NZ_VNIM01000019.1"/>
</dbReference>
<dbReference type="InterPro" id="IPR046367">
    <property type="entry name" value="GapR-like_DNA-bd"/>
</dbReference>
<organism evidence="4 5">
    <name type="scientific">Alterirhizorhabdus solaris</name>
    <dbReference type="NCBI Taxonomy" id="2529389"/>
    <lineage>
        <taxon>Bacteria</taxon>
        <taxon>Pseudomonadati</taxon>
        <taxon>Pseudomonadota</taxon>
        <taxon>Alphaproteobacteria</taxon>
        <taxon>Sphingomonadales</taxon>
        <taxon>Rhizorhabdaceae</taxon>
        <taxon>Alterirhizorhabdus</taxon>
    </lineage>
</organism>
<dbReference type="NCBIfam" id="NF010247">
    <property type="entry name" value="PRK13694.1"/>
    <property type="match status" value="1"/>
</dbReference>
<evidence type="ECO:0000313" key="5">
    <source>
        <dbReference type="Proteomes" id="UP000318681"/>
    </source>
</evidence>
<dbReference type="InterPro" id="IPR018753">
    <property type="entry name" value="GapR-like"/>
</dbReference>
<evidence type="ECO:0000313" key="4">
    <source>
        <dbReference type="EMBL" id="TVV75564.1"/>
    </source>
</evidence>
<keyword evidence="5" id="KW-1185">Reference proteome</keyword>
<protein>
    <recommendedName>
        <fullName evidence="1">UPF0335 protein FOY91_06805</fullName>
    </recommendedName>
</protein>
<evidence type="ECO:0000256" key="2">
    <source>
        <dbReference type="SAM" id="Coils"/>
    </source>
</evidence>
<sequence>MSDNVAAEQLRLFIERIERLEEEKKGMSDDIRDVYLEAKSQGFDSKTMRSVIRLRKMEKDARDEMDALLETYRNALGLQ</sequence>